<dbReference type="PANTHER" id="PTHR33803">
    <property type="entry name" value="IS1478 TRANSPOSASE"/>
    <property type="match status" value="1"/>
</dbReference>
<dbReference type="EMBL" id="QAOK01000075">
    <property type="protein sequence ID" value="PTQ76178.1"/>
    <property type="molecule type" value="Genomic_DNA"/>
</dbReference>
<evidence type="ECO:0000259" key="1">
    <source>
        <dbReference type="Pfam" id="PF05598"/>
    </source>
</evidence>
<evidence type="ECO:0000313" key="3">
    <source>
        <dbReference type="Proteomes" id="UP000244152"/>
    </source>
</evidence>
<dbReference type="InterPro" id="IPR008490">
    <property type="entry name" value="Transposase_InsH_N"/>
</dbReference>
<proteinExistence type="predicted"/>
<evidence type="ECO:0000313" key="2">
    <source>
        <dbReference type="EMBL" id="PTQ76178.1"/>
    </source>
</evidence>
<feature type="domain" description="Transposase InsH N-terminal" evidence="1">
    <location>
        <begin position="5"/>
        <end position="58"/>
    </location>
</feature>
<dbReference type="PANTHER" id="PTHR33803:SF3">
    <property type="entry name" value="BLL1974 PROTEIN"/>
    <property type="match status" value="1"/>
</dbReference>
<dbReference type="AlphaFoldDB" id="A0A2T5HXI2"/>
<comment type="caution">
    <text evidence="2">The sequence shown here is derived from an EMBL/GenBank/DDBJ whole genome shotgun (WGS) entry which is preliminary data.</text>
</comment>
<dbReference type="Pfam" id="PF05598">
    <property type="entry name" value="DUF772"/>
    <property type="match status" value="1"/>
</dbReference>
<protein>
    <submittedName>
        <fullName evidence="2">Transposase-like protein DUF772</fullName>
    </submittedName>
</protein>
<gene>
    <name evidence="2" type="ORF">C8R21_1751</name>
</gene>
<organism evidence="2 3">
    <name type="scientific">Nitrosospira multiformis</name>
    <dbReference type="NCBI Taxonomy" id="1231"/>
    <lineage>
        <taxon>Bacteria</taxon>
        <taxon>Pseudomonadati</taxon>
        <taxon>Pseudomonadota</taxon>
        <taxon>Betaproteobacteria</taxon>
        <taxon>Nitrosomonadales</taxon>
        <taxon>Nitrosomonadaceae</taxon>
        <taxon>Nitrosospira</taxon>
    </lineage>
</organism>
<name>A0A2T5HXI2_9PROT</name>
<dbReference type="Proteomes" id="UP000244152">
    <property type="component" value="Unassembled WGS sequence"/>
</dbReference>
<reference evidence="2 3" key="1">
    <citation type="submission" date="2018-04" db="EMBL/GenBank/DDBJ databases">
        <title>Active sludge and wastewater microbial communities from Klosterneuburg, Austria.</title>
        <authorList>
            <person name="Wagner M."/>
        </authorList>
    </citation>
    <scope>NUCLEOTIDE SEQUENCE [LARGE SCALE GENOMIC DNA]</scope>
    <source>
        <strain evidence="2 3">Nl12</strain>
    </source>
</reference>
<sequence length="76" mass="8906">MRQKRAFGGLYAEEGRPGIAIRLMVGLHYLKHAFNESDESVVALWVENPYWQYFCGEEYFRHALKAVKDLSWQSNP</sequence>
<accession>A0A2T5HXI2</accession>